<dbReference type="GO" id="GO:0003723">
    <property type="term" value="F:RNA binding"/>
    <property type="evidence" value="ECO:0007669"/>
    <property type="project" value="UniProtKB-UniRule"/>
</dbReference>
<dbReference type="SMART" id="SM00360">
    <property type="entry name" value="RRM"/>
    <property type="match status" value="1"/>
</dbReference>
<proteinExistence type="predicted"/>
<evidence type="ECO:0000313" key="5">
    <source>
        <dbReference type="EMBL" id="RKP14067.1"/>
    </source>
</evidence>
<dbReference type="SUPFAM" id="SSF54928">
    <property type="entry name" value="RNA-binding domain, RBD"/>
    <property type="match status" value="1"/>
</dbReference>
<dbReference type="Proteomes" id="UP000267251">
    <property type="component" value="Unassembled WGS sequence"/>
</dbReference>
<feature type="non-terminal residue" evidence="5">
    <location>
        <position position="1"/>
    </location>
</feature>
<dbReference type="InterPro" id="IPR035979">
    <property type="entry name" value="RBD_domain_sf"/>
</dbReference>
<dbReference type="PROSITE" id="PS50102">
    <property type="entry name" value="RRM"/>
    <property type="match status" value="1"/>
</dbReference>
<dbReference type="AlphaFoldDB" id="A0A4P9Y525"/>
<dbReference type="InterPro" id="IPR012677">
    <property type="entry name" value="Nucleotide-bd_a/b_plait_sf"/>
</dbReference>
<keyword evidence="1 2" id="KW-0694">RNA-binding</keyword>
<feature type="compositionally biased region" description="Basic and acidic residues" evidence="3">
    <location>
        <begin position="628"/>
        <end position="643"/>
    </location>
</feature>
<dbReference type="EMBL" id="KZ987891">
    <property type="protein sequence ID" value="RKP14067.1"/>
    <property type="molecule type" value="Genomic_DNA"/>
</dbReference>
<name>A0A4P9Y525_9FUNG</name>
<feature type="compositionally biased region" description="Basic and acidic residues" evidence="3">
    <location>
        <begin position="181"/>
        <end position="195"/>
    </location>
</feature>
<feature type="compositionally biased region" description="Basic and acidic residues" evidence="3">
    <location>
        <begin position="554"/>
        <end position="578"/>
    </location>
</feature>
<feature type="compositionally biased region" description="Acidic residues" evidence="3">
    <location>
        <begin position="617"/>
        <end position="627"/>
    </location>
</feature>
<dbReference type="PANTHER" id="PTHR23236:SF11">
    <property type="entry name" value="EUKARYOTIC TRANSLATION INITIATION FACTOR 4H"/>
    <property type="match status" value="1"/>
</dbReference>
<evidence type="ECO:0000256" key="2">
    <source>
        <dbReference type="PROSITE-ProRule" id="PRU00176"/>
    </source>
</evidence>
<feature type="compositionally biased region" description="Pro residues" evidence="3">
    <location>
        <begin position="674"/>
        <end position="684"/>
    </location>
</feature>
<feature type="compositionally biased region" description="Basic and acidic residues" evidence="3">
    <location>
        <begin position="717"/>
        <end position="727"/>
    </location>
</feature>
<evidence type="ECO:0000313" key="6">
    <source>
        <dbReference type="Proteomes" id="UP000267251"/>
    </source>
</evidence>
<feature type="compositionally biased region" description="Acidic residues" evidence="3">
    <location>
        <begin position="543"/>
        <end position="553"/>
    </location>
</feature>
<feature type="compositionally biased region" description="Basic and acidic residues" evidence="3">
    <location>
        <begin position="336"/>
        <end position="361"/>
    </location>
</feature>
<dbReference type="Pfam" id="PF00076">
    <property type="entry name" value="RRM_1"/>
    <property type="match status" value="1"/>
</dbReference>
<organism evidence="5 6">
    <name type="scientific">Piptocephalis cylindrospora</name>
    <dbReference type="NCBI Taxonomy" id="1907219"/>
    <lineage>
        <taxon>Eukaryota</taxon>
        <taxon>Fungi</taxon>
        <taxon>Fungi incertae sedis</taxon>
        <taxon>Zoopagomycota</taxon>
        <taxon>Zoopagomycotina</taxon>
        <taxon>Zoopagomycetes</taxon>
        <taxon>Zoopagales</taxon>
        <taxon>Piptocephalidaceae</taxon>
        <taxon>Piptocephalis</taxon>
    </lineage>
</organism>
<feature type="compositionally biased region" description="Acidic residues" evidence="3">
    <location>
        <begin position="476"/>
        <end position="487"/>
    </location>
</feature>
<dbReference type="InterPro" id="IPR000504">
    <property type="entry name" value="RRM_dom"/>
</dbReference>
<feature type="domain" description="RRM" evidence="4">
    <location>
        <begin position="95"/>
        <end position="171"/>
    </location>
</feature>
<feature type="compositionally biased region" description="Basic and acidic residues" evidence="3">
    <location>
        <begin position="436"/>
        <end position="451"/>
    </location>
</feature>
<feature type="compositionally biased region" description="Polar residues" evidence="3">
    <location>
        <begin position="644"/>
        <end position="653"/>
    </location>
</feature>
<feature type="compositionally biased region" description="Basic and acidic residues" evidence="3">
    <location>
        <begin position="488"/>
        <end position="507"/>
    </location>
</feature>
<keyword evidence="6" id="KW-1185">Reference proteome</keyword>
<reference evidence="6" key="1">
    <citation type="journal article" date="2018" name="Nat. Microbiol.">
        <title>Leveraging single-cell genomics to expand the fungal tree of life.</title>
        <authorList>
            <person name="Ahrendt S.R."/>
            <person name="Quandt C.A."/>
            <person name="Ciobanu D."/>
            <person name="Clum A."/>
            <person name="Salamov A."/>
            <person name="Andreopoulos B."/>
            <person name="Cheng J.F."/>
            <person name="Woyke T."/>
            <person name="Pelin A."/>
            <person name="Henrissat B."/>
            <person name="Reynolds N.K."/>
            <person name="Benny G.L."/>
            <person name="Smith M.E."/>
            <person name="James T.Y."/>
            <person name="Grigoriev I.V."/>
        </authorList>
    </citation>
    <scope>NUCLEOTIDE SEQUENCE [LARGE SCALE GENOMIC DNA]</scope>
</reference>
<dbReference type="Gene3D" id="3.30.70.330">
    <property type="match status" value="1"/>
</dbReference>
<dbReference type="OrthoDB" id="48651at2759"/>
<evidence type="ECO:0000259" key="4">
    <source>
        <dbReference type="PROSITE" id="PS50102"/>
    </source>
</evidence>
<sequence>IQAAGGKKKNKKAVKMNLNDFLADSTTGTNWADEMDELPSAHCPHSTHPSSSWLIAAAAFGGDVGGDSRSRGFGSEFSRDFAPRGPQVLPTSPPFTAYVGNLPYENLTDESLTEFFTGCAVKNVRIIRDFSDQPKGFGYVEFEDVSSLEKAVALSGSPLNGRNLRINIAEQPKTGFGDRGAGPERSETDQWRRADSGSSTDLPRSGSTGGFARRDSSFSQGGDLGRADSSGGWRKANDFSPQDGPTPPGSARSPRFGFRRNQEGASLAEDTSDWRRDRPASRSPSVGRDISRTQSGSTVERGSRMGGGGFSSHHTGPSDTTWGGGAFTPRPAGRSPSRDFGSRDRSGGRDRSWGRPGHAKDTSWGGGAFTPRGRREERSTERDTSRDTSWGGGAFTPHSPRPPRHEGGFEADEERGRGPPRTKDTEWSGGAFSGKESFDRRRSLREEGHVEGEEETDEAPKGKSETEPTWRRPIVEGEEEEGEEEEEKKEAKKGKSETESTWRRATAEEDEEKDEKEHEHGEKKESKKSKSDTESTWRRAPAEEEEESKEEEDKEKKEDEKKEDEKKKENELMEKDTWRPSGSSPSKSTGRRNSHQPKNTSWSGGAFSRAAPSTSPEGEETIEEGTEDKEKGEKKDEEKEKTTASKNTRSNSAWGKRASGTDRTMSDKWERGVPLPPASPPPPQKAEGKEETADASATTGGARADRPSRGQGNKTWGGEDRASRSDWGRGGASSSPRPEGNVWEQKNKAAATNAPAKEDRTLGDWGKARAEAKPRSEDVEAPVKKDEDKHEEKGSEAKRPEKRSEEKKATAAPSKADTEDTWRVVTRKK</sequence>
<gene>
    <name evidence="5" type="ORF">BJ684DRAFT_15584</name>
</gene>
<feature type="compositionally biased region" description="Basic and acidic residues" evidence="3">
    <location>
        <begin position="458"/>
        <end position="475"/>
    </location>
</feature>
<protein>
    <recommendedName>
        <fullName evidence="4">RRM domain-containing protein</fullName>
    </recommendedName>
</protein>
<dbReference type="GO" id="GO:0005730">
    <property type="term" value="C:nucleolus"/>
    <property type="evidence" value="ECO:0007669"/>
    <property type="project" value="TreeGrafter"/>
</dbReference>
<accession>A0A4P9Y525</accession>
<evidence type="ECO:0000256" key="1">
    <source>
        <dbReference type="ARBA" id="ARBA00022884"/>
    </source>
</evidence>
<feature type="compositionally biased region" description="Polar residues" evidence="3">
    <location>
        <begin position="196"/>
        <end position="206"/>
    </location>
</feature>
<feature type="compositionally biased region" description="Basic and acidic residues" evidence="3">
    <location>
        <begin position="756"/>
        <end position="809"/>
    </location>
</feature>
<feature type="compositionally biased region" description="Basic and acidic residues" evidence="3">
    <location>
        <begin position="373"/>
        <end position="386"/>
    </location>
</feature>
<feature type="compositionally biased region" description="Basic and acidic residues" evidence="3">
    <location>
        <begin position="403"/>
        <end position="426"/>
    </location>
</feature>
<feature type="region of interest" description="Disordered" evidence="3">
    <location>
        <begin position="170"/>
        <end position="829"/>
    </location>
</feature>
<evidence type="ECO:0000256" key="3">
    <source>
        <dbReference type="SAM" id="MobiDB-lite"/>
    </source>
</evidence>
<dbReference type="PANTHER" id="PTHR23236">
    <property type="entry name" value="EUKARYOTIC TRANSLATION INITIATION FACTOR 4B/4H"/>
    <property type="match status" value="1"/>
</dbReference>
<feature type="compositionally biased region" description="Basic and acidic residues" evidence="3">
    <location>
        <begin position="515"/>
        <end position="542"/>
    </location>
</feature>